<dbReference type="eggNOG" id="ENOG5033DDD">
    <property type="taxonomic scope" value="Bacteria"/>
</dbReference>
<dbReference type="InterPro" id="IPR016181">
    <property type="entry name" value="Acyl_CoA_acyltransferase"/>
</dbReference>
<dbReference type="STRING" id="66692.ABC1230"/>
<evidence type="ECO:0008006" key="3">
    <source>
        <dbReference type="Google" id="ProtNLM"/>
    </source>
</evidence>
<dbReference type="AlphaFoldDB" id="Q5WIN7"/>
<reference evidence="1 2" key="2">
    <citation type="journal article" date="1995" name="Appl. Microbiol. Biotechnol.">
        <title>Purification and properties of an alkaline protease from alkalophilic Bacillus sp. KSM-K16.</title>
        <authorList>
            <person name="Kobayashi T."/>
            <person name="Hakamada Y."/>
            <person name="Adachi S."/>
            <person name="Hitomi J."/>
            <person name="Yoshimatsu T."/>
            <person name="Koike K."/>
            <person name="Kawai S."/>
            <person name="Ito S."/>
        </authorList>
    </citation>
    <scope>NUCLEOTIDE SEQUENCE [LARGE SCALE GENOMIC DNA]</scope>
    <source>
        <strain evidence="1 2">KSM-K16</strain>
    </source>
</reference>
<reference evidence="2" key="4">
    <citation type="submission" date="2003-10" db="EMBL/GenBank/DDBJ databases">
        <title>The complete genome sequence of the alkaliphilic Bacillus clausii KSM-K16.</title>
        <authorList>
            <person name="Takaki Y."/>
            <person name="Kageyama Y."/>
            <person name="Shimamura S."/>
            <person name="Suzuki H."/>
            <person name="Nishi S."/>
            <person name="Hatada Y."/>
            <person name="Kawai S."/>
            <person name="Ito S."/>
            <person name="Horikoshi K."/>
        </authorList>
    </citation>
    <scope>NUCLEOTIDE SEQUENCE [LARGE SCALE GENOMIC DNA]</scope>
    <source>
        <strain evidence="2">KSM-K16</strain>
    </source>
</reference>
<keyword evidence="2" id="KW-1185">Reference proteome</keyword>
<reference evidence="1 2" key="3">
    <citation type="journal article" date="1997" name="Protein Eng.">
        <title>High-resolution crystal structure of M-protease: phylogeny aided analysis of the high-alkaline adaptation mechanism.</title>
        <authorList>
            <person name="Shirai T."/>
            <person name="Suzuki A."/>
            <person name="Yamane T."/>
            <person name="Ashida T."/>
            <person name="Kobayashi T."/>
            <person name="Ito S."/>
        </authorList>
    </citation>
    <scope>NUCLEOTIDE SEQUENCE [LARGE SCALE GENOMIC DNA]</scope>
    <source>
        <strain evidence="1 2">KSM-K16</strain>
    </source>
</reference>
<dbReference type="HOGENOM" id="CLU_791940_0_0_9"/>
<dbReference type="Gene3D" id="3.40.630.30">
    <property type="match status" value="1"/>
</dbReference>
<gene>
    <name evidence="1" type="ordered locus">ABC1230</name>
</gene>
<proteinExistence type="predicted"/>
<protein>
    <recommendedName>
        <fullName evidence="3">BioF2-like acetyltransferase domain-containing protein</fullName>
    </recommendedName>
</protein>
<evidence type="ECO:0000313" key="1">
    <source>
        <dbReference type="EMBL" id="BAD63768.1"/>
    </source>
</evidence>
<evidence type="ECO:0000313" key="2">
    <source>
        <dbReference type="Proteomes" id="UP000001168"/>
    </source>
</evidence>
<reference evidence="1 2" key="5">
    <citation type="journal article" date="2007" name="Extremophiles">
        <title>Intragenomic diversity of the V1 regions of 16S rRNA genes in high-alkaline protease-producing Bacillus clausii spp.</title>
        <authorList>
            <person name="Kageyama Y."/>
            <person name="Takaki Y."/>
            <person name="Shimamura S."/>
            <person name="Nishi S."/>
            <person name="Nogi Y."/>
            <person name="Uchimura K."/>
            <person name="Kobayashi T."/>
            <person name="Hitomi J."/>
            <person name="Ozaki K."/>
            <person name="Kawai S."/>
            <person name="Ito S."/>
            <person name="Horikoshi K."/>
        </authorList>
    </citation>
    <scope>NUCLEOTIDE SEQUENCE [LARGE SCALE GENOMIC DNA]</scope>
    <source>
        <strain evidence="1 2">KSM-K16</strain>
    </source>
</reference>
<name>Q5WIN7_SHOC1</name>
<dbReference type="SUPFAM" id="SSF55729">
    <property type="entry name" value="Acyl-CoA N-acyltransferases (Nat)"/>
    <property type="match status" value="1"/>
</dbReference>
<reference evidence="1 2" key="1">
    <citation type="journal article" date="1994" name="J. Ferment. Bioeng.">
        <title>Molecular cloning and nucleotide sequence of the gene for an alkaline protease from the alkalophilic Bacillus sp. KSM-K16.</title>
        <authorList>
            <person name="Hakamada Y."/>
            <person name="Kobayashi T."/>
            <person name="Hitomi J."/>
            <person name="Kawai S."/>
            <person name="Ito S."/>
        </authorList>
    </citation>
    <scope>NUCLEOTIDE SEQUENCE [LARGE SCALE GENOMIC DNA]</scope>
    <source>
        <strain evidence="1 2">KSM-K16</strain>
    </source>
</reference>
<dbReference type="KEGG" id="bcl:ABC1230"/>
<accession>Q5WIN7</accession>
<dbReference type="Proteomes" id="UP000001168">
    <property type="component" value="Chromosome"/>
</dbReference>
<organism evidence="1 2">
    <name type="scientific">Shouchella clausii (strain KSM-K16)</name>
    <name type="common">Alkalihalobacillus clausii</name>
    <dbReference type="NCBI Taxonomy" id="66692"/>
    <lineage>
        <taxon>Bacteria</taxon>
        <taxon>Bacillati</taxon>
        <taxon>Bacillota</taxon>
        <taxon>Bacilli</taxon>
        <taxon>Bacillales</taxon>
        <taxon>Bacillaceae</taxon>
        <taxon>Shouchella</taxon>
    </lineage>
</organism>
<dbReference type="EMBL" id="AP006627">
    <property type="protein sequence ID" value="BAD63768.1"/>
    <property type="molecule type" value="Genomic_DNA"/>
</dbReference>
<sequence length="355" mass="39858">MRRNGTIKANVKIGIEVLLMPYGTEAFGNVNGEEISLQFIGATEDKHWLFPFVKQRLFGNEPVTETECKIEKEGDLRLEIVGKGEAEKRAVPDGVWTLPFRIHQAVDTRRPFSELVQSMAKQERKRRRKNEGRFVYEVAEKESDFFAFYYNMHKPTIDNRHGDSAISEPVDTAFEKLFKSGKLFLVKENGLAVSGGLCAINKAHRRLDARLIGVAGGEARHRQSGAQAAVYDFLLEWACGESDIDEVDFQGGEPFLSKGTVQYKKRFATTVKWPPAAFADKRVLLSANIESPAIKHFLLNNPVFLAKGDAIGCGFFTDETKKPRYDLAVRTPGVEFETELNLGVTSPSRQHQPAF</sequence>